<protein>
    <submittedName>
        <fullName evidence="1">ORF67d</fullName>
    </submittedName>
</protein>
<dbReference type="EMBL" id="AY228468">
    <property type="protein sequence ID" value="ABP35345.1"/>
    <property type="molecule type" value="Genomic_DNA"/>
</dbReference>
<proteinExistence type="predicted"/>
<name>A4QM19_PINKO</name>
<geneLocation type="chloroplast" evidence="1"/>
<evidence type="ECO:0000313" key="1">
    <source>
        <dbReference type="EMBL" id="ABP35345.1"/>
    </source>
</evidence>
<keyword evidence="1" id="KW-0934">Plastid</keyword>
<sequence>MVFIGEGLNLSGNRALDGSLIHVKDPSIIRVDNVTNHTFTTKLYPQRSDCNIQIDLLSNQPISLFFF</sequence>
<dbReference type="GeneID" id="5048512"/>
<keyword evidence="1" id="KW-0150">Chloroplast</keyword>
<accession>A4QM19</accession>
<dbReference type="RefSeq" id="YP_001152099.1">
    <property type="nucleotide sequence ID" value="NC_004677.2"/>
</dbReference>
<dbReference type="AlphaFoldDB" id="A4QM19"/>
<organism evidence="1">
    <name type="scientific">Pinus koraiensis</name>
    <name type="common">Korean pine</name>
    <dbReference type="NCBI Taxonomy" id="88728"/>
    <lineage>
        <taxon>Eukaryota</taxon>
        <taxon>Viridiplantae</taxon>
        <taxon>Streptophyta</taxon>
        <taxon>Embryophyta</taxon>
        <taxon>Tracheophyta</taxon>
        <taxon>Spermatophyta</taxon>
        <taxon>Pinopsida</taxon>
        <taxon>Pinidae</taxon>
        <taxon>Conifers I</taxon>
        <taxon>Pinales</taxon>
        <taxon>Pinaceae</taxon>
        <taxon>Pinus</taxon>
        <taxon>Pinus subgen. Strobus</taxon>
    </lineage>
</organism>
<reference evidence="1" key="1">
    <citation type="submission" date="2007-04" db="EMBL/GenBank/DDBJ databases">
        <authorList>
            <person name="Noh E.W."/>
            <person name="Lee J.S."/>
            <person name="Choi Y.I."/>
            <person name="Han M.S."/>
            <person name="Yi Y.S."/>
            <person name="Han S.U."/>
        </authorList>
    </citation>
    <scope>NUCLEOTIDE SEQUENCE</scope>
</reference>